<dbReference type="CDD" id="cd00303">
    <property type="entry name" value="retropepsin_like"/>
    <property type="match status" value="1"/>
</dbReference>
<name>A0ABD2KXC3_9BILA</name>
<evidence type="ECO:0000313" key="4">
    <source>
        <dbReference type="EMBL" id="KAL3107588.1"/>
    </source>
</evidence>
<evidence type="ECO:0000313" key="5">
    <source>
        <dbReference type="Proteomes" id="UP001620626"/>
    </source>
</evidence>
<accession>A0ABD2KXC3</accession>
<keyword evidence="5" id="KW-1185">Reference proteome</keyword>
<reference evidence="4 5" key="1">
    <citation type="submission" date="2024-10" db="EMBL/GenBank/DDBJ databases">
        <authorList>
            <person name="Kim D."/>
        </authorList>
    </citation>
    <scope>NUCLEOTIDE SEQUENCE [LARGE SCALE GENOMIC DNA]</scope>
    <source>
        <strain evidence="4">BH-2024</strain>
    </source>
</reference>
<dbReference type="InterPro" id="IPR021109">
    <property type="entry name" value="Peptidase_aspartic_dom_sf"/>
</dbReference>
<dbReference type="PANTHER" id="PTHR13167">
    <property type="entry name" value="PIEZO-TYPE MECHANOSENSITIVE ION CHANNEL COMPONENT"/>
    <property type="match status" value="1"/>
</dbReference>
<keyword evidence="2" id="KW-1133">Transmembrane helix</keyword>
<sequence length="1127" mass="128344">MDSGHFNQRHYNFRRRVPVNYMEQESGSSQWSQNLGNLRNSGQQLNDNTHVIVQPNNAHGNFSNHPLENQPFPAPAQNQSNPLNSNHGQQQLAIPLNPVINFFDGNEQNIGNPRLASTAISPHISYQERGNYFVNFPKGMQNRDLVQNRFNNNRQNPAQNFQNPRMFVNSQLNRNNERPNRFQNPNEFPVRDSNHRMHSQFANHQNEQYSARDARMFRHETNSNFVPPLNLQFSENENRQNHGQFPNPRNFQQNPEMVYAQMNPPVYQNQAFPAQTIPIPDIIMELHKVTLSNQYANTMREIPILNGTEGSDKINDFFLTVEMCVGEWRHEKKLEMLKTKLKGKALRALNMALSKFGNTAPFGTIKTEIMSTLRETDYKEASAFQELTQTGKRKDGESVMKFGERIQKLVNCAHVGLSEAQRDEISKKFFVLNINDSNMAKFLECQSKPSQTYDELLMVANRLSLVEEKTEGRSIQIRDSQNPFQLPNANQIPYQNEQNRYFYQRNFQNSYQPQSKYFEGMGPPSHSYGNNFGGPNFPMNQNFNRYPGSQQNRNFGNERAQSNKPRQDVYFQGQRSQNSTFPATNANVVPLNSQKQNFRPGYGSNAIIVTENTEDNSPVISVGHFGQKEPTDYEKFFNALSTHSSEFPPKNPALVKTSKCLDITLSVVDKKAKGLMDSGAETDIVNPEFLYRISVEKGINLADWGFCPNSGLTKLPFSVASFTGGKIAVIGVINVPIRMGEVETTISCLITQNPFNYDFILGPNALDALGYYVGNTITNEILNFNSNSSCENPHLNTLFISSFKSNPPFSSSFVESFIENEQNCTKNSQFLIEKKMNEHKLLDYETDRERDKNAMGFCDDDENKVLEKFEILDEKPKIARSKSAPETGNVKEPINELVIVLRGETKGTVIKNMMGLRLPFIIVLILLVWSPIISFALINTIGKVQSPDSVTLIGSLEGYPPIYKMEAQGSDQIKNFEYAELGELKKKFGDLTDRIKDFNDGLGNRARMAVALINQYSQTDVLEIRFRPESEIFWQISPDPLGVQKAALNYNSTIKSNFHLEFTWPSPDGKKVPQKHSKTFTVNANSSVLLYIENNEEWANISNAFPLFCSFQVKAKTKQRAFCIWPL</sequence>
<organism evidence="4 5">
    <name type="scientific">Heterodera trifolii</name>
    <dbReference type="NCBI Taxonomy" id="157864"/>
    <lineage>
        <taxon>Eukaryota</taxon>
        <taxon>Metazoa</taxon>
        <taxon>Ecdysozoa</taxon>
        <taxon>Nematoda</taxon>
        <taxon>Chromadorea</taxon>
        <taxon>Rhabditida</taxon>
        <taxon>Tylenchina</taxon>
        <taxon>Tylenchomorpha</taxon>
        <taxon>Tylenchoidea</taxon>
        <taxon>Heteroderidae</taxon>
        <taxon>Heteroderinae</taxon>
        <taxon>Heterodera</taxon>
    </lineage>
</organism>
<keyword evidence="2" id="KW-0812">Transmembrane</keyword>
<evidence type="ECO:0000256" key="1">
    <source>
        <dbReference type="SAM" id="MobiDB-lite"/>
    </source>
</evidence>
<feature type="transmembrane region" description="Helical" evidence="2">
    <location>
        <begin position="918"/>
        <end position="938"/>
    </location>
</feature>
<keyword evidence="2" id="KW-0472">Membrane</keyword>
<evidence type="ECO:0000259" key="3">
    <source>
        <dbReference type="Pfam" id="PF12166"/>
    </source>
</evidence>
<proteinExistence type="predicted"/>
<dbReference type="EMBL" id="JBICBT010000614">
    <property type="protein sequence ID" value="KAL3107588.1"/>
    <property type="molecule type" value="Genomic_DNA"/>
</dbReference>
<dbReference type="InterPro" id="IPR031334">
    <property type="entry name" value="Piezo_cap_dom"/>
</dbReference>
<feature type="compositionally biased region" description="Polar residues" evidence="1">
    <location>
        <begin position="76"/>
        <end position="88"/>
    </location>
</feature>
<dbReference type="SUPFAM" id="SSF50630">
    <property type="entry name" value="Acid proteases"/>
    <property type="match status" value="1"/>
</dbReference>
<protein>
    <recommendedName>
        <fullName evidence="3">Piezo non-specific cation channel cap domain-containing protein</fullName>
    </recommendedName>
</protein>
<evidence type="ECO:0000256" key="2">
    <source>
        <dbReference type="SAM" id="Phobius"/>
    </source>
</evidence>
<feature type="domain" description="Piezo non-specific cation channel cap" evidence="3">
    <location>
        <begin position="1003"/>
        <end position="1113"/>
    </location>
</feature>
<dbReference type="Gene3D" id="2.40.70.10">
    <property type="entry name" value="Acid Proteases"/>
    <property type="match status" value="1"/>
</dbReference>
<gene>
    <name evidence="4" type="ORF">niasHT_013237</name>
</gene>
<comment type="caution">
    <text evidence="4">The sequence shown here is derived from an EMBL/GenBank/DDBJ whole genome shotgun (WGS) entry which is preliminary data.</text>
</comment>
<dbReference type="Pfam" id="PF12166">
    <property type="entry name" value="Piezo_cap"/>
    <property type="match status" value="1"/>
</dbReference>
<dbReference type="InterPro" id="IPR027272">
    <property type="entry name" value="Piezo"/>
</dbReference>
<dbReference type="PANTHER" id="PTHR13167:SF25">
    <property type="entry name" value="PIEZO-TYPE MECHANOSENSITIVE ION CHANNEL COMPONENT"/>
    <property type="match status" value="1"/>
</dbReference>
<feature type="region of interest" description="Disordered" evidence="1">
    <location>
        <begin position="59"/>
        <end position="88"/>
    </location>
</feature>
<dbReference type="AlphaFoldDB" id="A0ABD2KXC3"/>
<dbReference type="Proteomes" id="UP001620626">
    <property type="component" value="Unassembled WGS sequence"/>
</dbReference>